<dbReference type="Proteomes" id="UP001203852">
    <property type="component" value="Unassembled WGS sequence"/>
</dbReference>
<dbReference type="PANTHER" id="PTHR34310:SF5">
    <property type="entry name" value="DUF427 DOMAIN PROTEIN (AFU_ORTHOLOGUE AFUA_3G02220)"/>
    <property type="match status" value="1"/>
</dbReference>
<feature type="domain" description="DUF427" evidence="1">
    <location>
        <begin position="6"/>
        <end position="89"/>
    </location>
</feature>
<evidence type="ECO:0000313" key="2">
    <source>
        <dbReference type="EMBL" id="KAI1609765.1"/>
    </source>
</evidence>
<dbReference type="Gene3D" id="2.170.150.40">
    <property type="entry name" value="Domain of unknown function (DUF427)"/>
    <property type="match status" value="1"/>
</dbReference>
<evidence type="ECO:0000313" key="3">
    <source>
        <dbReference type="Proteomes" id="UP001203852"/>
    </source>
</evidence>
<reference evidence="2" key="1">
    <citation type="journal article" date="2022" name="bioRxiv">
        <title>Deciphering the potential niche of two novel black yeast fungi from a biological soil crust based on their genomes, phenotypes, and melanin regulation.</title>
        <authorList>
            <consortium name="DOE Joint Genome Institute"/>
            <person name="Carr E.C."/>
            <person name="Barton Q."/>
            <person name="Grambo S."/>
            <person name="Sullivan M."/>
            <person name="Renfro C.M."/>
            <person name="Kuo A."/>
            <person name="Pangilinan J."/>
            <person name="Lipzen A."/>
            <person name="Keymanesh K."/>
            <person name="Savage E."/>
            <person name="Barry K."/>
            <person name="Grigoriev I.V."/>
            <person name="Riekhof W.R."/>
            <person name="Harris S.S."/>
        </authorList>
    </citation>
    <scope>NUCLEOTIDE SEQUENCE</scope>
    <source>
        <strain evidence="2">JF 03-4F</strain>
    </source>
</reference>
<dbReference type="Pfam" id="PF04248">
    <property type="entry name" value="NTP_transf_9"/>
    <property type="match status" value="1"/>
</dbReference>
<accession>A0AAN6DNC4</accession>
<organism evidence="2 3">
    <name type="scientific">Exophiala viscosa</name>
    <dbReference type="NCBI Taxonomy" id="2486360"/>
    <lineage>
        <taxon>Eukaryota</taxon>
        <taxon>Fungi</taxon>
        <taxon>Dikarya</taxon>
        <taxon>Ascomycota</taxon>
        <taxon>Pezizomycotina</taxon>
        <taxon>Eurotiomycetes</taxon>
        <taxon>Chaetothyriomycetidae</taxon>
        <taxon>Chaetothyriales</taxon>
        <taxon>Herpotrichiellaceae</taxon>
        <taxon>Exophiala</taxon>
    </lineage>
</organism>
<dbReference type="PANTHER" id="PTHR34310">
    <property type="entry name" value="DUF427 DOMAIN PROTEIN (AFU_ORTHOLOGUE AFUA_3G02220)"/>
    <property type="match status" value="1"/>
</dbReference>
<sequence>MPTATAKISDTVVASADHYETVEGNIYFPPDSLDKSLLSSSNTHSNCPWKGQANYYNITVDGKTLKDAAWYYPTPKEKATNIKDHVAFYGSKVNISVA</sequence>
<dbReference type="InterPro" id="IPR007361">
    <property type="entry name" value="DUF427"/>
</dbReference>
<evidence type="ECO:0000259" key="1">
    <source>
        <dbReference type="Pfam" id="PF04248"/>
    </source>
</evidence>
<protein>
    <recommendedName>
        <fullName evidence="1">DUF427 domain-containing protein</fullName>
    </recommendedName>
</protein>
<dbReference type="InterPro" id="IPR038694">
    <property type="entry name" value="DUF427_sf"/>
</dbReference>
<dbReference type="AlphaFoldDB" id="A0AAN6DNC4"/>
<proteinExistence type="predicted"/>
<name>A0AAN6DNC4_9EURO</name>
<gene>
    <name evidence="2" type="ORF">EDD36DRAFT_467827</name>
</gene>
<dbReference type="EMBL" id="MU404359">
    <property type="protein sequence ID" value="KAI1609765.1"/>
    <property type="molecule type" value="Genomic_DNA"/>
</dbReference>
<comment type="caution">
    <text evidence="2">The sequence shown here is derived from an EMBL/GenBank/DDBJ whole genome shotgun (WGS) entry which is preliminary data.</text>
</comment>
<keyword evidence="3" id="KW-1185">Reference proteome</keyword>